<dbReference type="PROSITE" id="PS51257">
    <property type="entry name" value="PROKAR_LIPOPROTEIN"/>
    <property type="match status" value="1"/>
</dbReference>
<dbReference type="Gene3D" id="2.60.40.2880">
    <property type="entry name" value="MmpS1-5, C-terminal soluble domain"/>
    <property type="match status" value="1"/>
</dbReference>
<dbReference type="STRING" id="65499.SAMN04488000_102407"/>
<keyword evidence="2" id="KW-0732">Signal</keyword>
<feature type="compositionally biased region" description="Low complexity" evidence="1">
    <location>
        <begin position="117"/>
        <end position="135"/>
    </location>
</feature>
<dbReference type="AlphaFoldDB" id="A0A1H9EUD0"/>
<accession>A0A1H9EUD0</accession>
<organism evidence="3 4">
    <name type="scientific">Lentzea albida</name>
    <dbReference type="NCBI Taxonomy" id="65499"/>
    <lineage>
        <taxon>Bacteria</taxon>
        <taxon>Bacillati</taxon>
        <taxon>Actinomycetota</taxon>
        <taxon>Actinomycetes</taxon>
        <taxon>Pseudonocardiales</taxon>
        <taxon>Pseudonocardiaceae</taxon>
        <taxon>Lentzea</taxon>
    </lineage>
</organism>
<evidence type="ECO:0000313" key="3">
    <source>
        <dbReference type="EMBL" id="SEQ28598.1"/>
    </source>
</evidence>
<reference evidence="4" key="1">
    <citation type="submission" date="2016-10" db="EMBL/GenBank/DDBJ databases">
        <authorList>
            <person name="Varghese N."/>
            <person name="Submissions S."/>
        </authorList>
    </citation>
    <scope>NUCLEOTIDE SEQUENCE [LARGE SCALE GENOMIC DNA]</scope>
    <source>
        <strain evidence="4">DSM 44437</strain>
    </source>
</reference>
<proteinExistence type="predicted"/>
<name>A0A1H9EUD0_9PSEU</name>
<dbReference type="Proteomes" id="UP000199503">
    <property type="component" value="Unassembled WGS sequence"/>
</dbReference>
<dbReference type="OrthoDB" id="3697696at2"/>
<sequence length="135" mass="13536">MRGSERVLLALLVTAAMSGCTTPEPGAPGAATTATSATSAVNTIVLDVTGTATITSLTLVVDGATTEEKAVTLPWSKTLEFPVDSGRHEWKLQLKYGGGDVLAKSTANGKPLTQTAGSGSPGSDSSSELSGSIAK</sequence>
<gene>
    <name evidence="3" type="ORF">SAMN04488000_102407</name>
</gene>
<dbReference type="EMBL" id="FOFV01000002">
    <property type="protein sequence ID" value="SEQ28598.1"/>
    <property type="molecule type" value="Genomic_DNA"/>
</dbReference>
<dbReference type="RefSeq" id="WP_089911639.1">
    <property type="nucleotide sequence ID" value="NZ_FOFV01000002.1"/>
</dbReference>
<keyword evidence="4" id="KW-1185">Reference proteome</keyword>
<evidence type="ECO:0000256" key="1">
    <source>
        <dbReference type="SAM" id="MobiDB-lite"/>
    </source>
</evidence>
<feature type="signal peptide" evidence="2">
    <location>
        <begin position="1"/>
        <end position="18"/>
    </location>
</feature>
<evidence type="ECO:0000256" key="2">
    <source>
        <dbReference type="SAM" id="SignalP"/>
    </source>
</evidence>
<protein>
    <submittedName>
        <fullName evidence="3">Uncharacterized protein</fullName>
    </submittedName>
</protein>
<feature type="region of interest" description="Disordered" evidence="1">
    <location>
        <begin position="105"/>
        <end position="135"/>
    </location>
</feature>
<evidence type="ECO:0000313" key="4">
    <source>
        <dbReference type="Proteomes" id="UP000199503"/>
    </source>
</evidence>
<feature type="compositionally biased region" description="Polar residues" evidence="1">
    <location>
        <begin position="105"/>
        <end position="116"/>
    </location>
</feature>
<feature type="chain" id="PRO_5039221358" evidence="2">
    <location>
        <begin position="19"/>
        <end position="135"/>
    </location>
</feature>
<dbReference type="InterPro" id="IPR038468">
    <property type="entry name" value="MmpS_C"/>
</dbReference>